<evidence type="ECO:0000313" key="1">
    <source>
        <dbReference type="EMBL" id="GCC35091.1"/>
    </source>
</evidence>
<name>A0A401SXI0_CHIPU</name>
<keyword evidence="2" id="KW-1185">Reference proteome</keyword>
<dbReference type="Proteomes" id="UP000287033">
    <property type="component" value="Unassembled WGS sequence"/>
</dbReference>
<sequence length="105" mass="11898">MQAELLEHFQLELTTLKVAQKGSELDWGSIGQNLFEHRVGLIYVGVLLIADCPGIAGVWKVGQNNLDDFIRPSKKVMKIIDWEETETRLPSSSVDNVYRENDNPK</sequence>
<dbReference type="EMBL" id="BEZZ01000663">
    <property type="protein sequence ID" value="GCC35091.1"/>
    <property type="molecule type" value="Genomic_DNA"/>
</dbReference>
<organism evidence="1 2">
    <name type="scientific">Chiloscyllium punctatum</name>
    <name type="common">Brownbanded bambooshark</name>
    <name type="synonym">Hemiscyllium punctatum</name>
    <dbReference type="NCBI Taxonomy" id="137246"/>
    <lineage>
        <taxon>Eukaryota</taxon>
        <taxon>Metazoa</taxon>
        <taxon>Chordata</taxon>
        <taxon>Craniata</taxon>
        <taxon>Vertebrata</taxon>
        <taxon>Chondrichthyes</taxon>
        <taxon>Elasmobranchii</taxon>
        <taxon>Galeomorphii</taxon>
        <taxon>Galeoidea</taxon>
        <taxon>Orectolobiformes</taxon>
        <taxon>Hemiscylliidae</taxon>
        <taxon>Chiloscyllium</taxon>
    </lineage>
</organism>
<protein>
    <submittedName>
        <fullName evidence="1">Uncharacterized protein</fullName>
    </submittedName>
</protein>
<accession>A0A401SXI0</accession>
<comment type="caution">
    <text evidence="1">The sequence shown here is derived from an EMBL/GenBank/DDBJ whole genome shotgun (WGS) entry which is preliminary data.</text>
</comment>
<gene>
    <name evidence="1" type="ORF">chiPu_0013571</name>
</gene>
<evidence type="ECO:0000313" key="2">
    <source>
        <dbReference type="Proteomes" id="UP000287033"/>
    </source>
</evidence>
<proteinExistence type="predicted"/>
<reference evidence="1 2" key="1">
    <citation type="journal article" date="2018" name="Nat. Ecol. Evol.">
        <title>Shark genomes provide insights into elasmobranch evolution and the origin of vertebrates.</title>
        <authorList>
            <person name="Hara Y"/>
            <person name="Yamaguchi K"/>
            <person name="Onimaru K"/>
            <person name="Kadota M"/>
            <person name="Koyanagi M"/>
            <person name="Keeley SD"/>
            <person name="Tatsumi K"/>
            <person name="Tanaka K"/>
            <person name="Motone F"/>
            <person name="Kageyama Y"/>
            <person name="Nozu R"/>
            <person name="Adachi N"/>
            <person name="Nishimura O"/>
            <person name="Nakagawa R"/>
            <person name="Tanegashima C"/>
            <person name="Kiyatake I"/>
            <person name="Matsumoto R"/>
            <person name="Murakumo K"/>
            <person name="Nishida K"/>
            <person name="Terakita A"/>
            <person name="Kuratani S"/>
            <person name="Sato K"/>
            <person name="Hyodo S Kuraku.S."/>
        </authorList>
    </citation>
    <scope>NUCLEOTIDE SEQUENCE [LARGE SCALE GENOMIC DNA]</scope>
</reference>
<dbReference type="AlphaFoldDB" id="A0A401SXI0"/>